<dbReference type="AlphaFoldDB" id="A0A840ANS5"/>
<dbReference type="Pfam" id="PF04860">
    <property type="entry name" value="Phage_portal"/>
    <property type="match status" value="1"/>
</dbReference>
<reference evidence="1 2" key="1">
    <citation type="submission" date="2020-08" db="EMBL/GenBank/DDBJ databases">
        <title>Genomic Encyclopedia of Type Strains, Phase IV (KMG-IV): sequencing the most valuable type-strain genomes for metagenomic binning, comparative biology and taxonomic classification.</title>
        <authorList>
            <person name="Goeker M."/>
        </authorList>
    </citation>
    <scope>NUCLEOTIDE SEQUENCE [LARGE SCALE GENOMIC DNA]</scope>
    <source>
        <strain evidence="1 2">DSM 25966</strain>
    </source>
</reference>
<evidence type="ECO:0000313" key="1">
    <source>
        <dbReference type="EMBL" id="MBB3930066.1"/>
    </source>
</evidence>
<dbReference type="InterPro" id="IPR006427">
    <property type="entry name" value="Portal_HK97"/>
</dbReference>
<dbReference type="Proteomes" id="UP000553963">
    <property type="component" value="Unassembled WGS sequence"/>
</dbReference>
<dbReference type="NCBIfam" id="TIGR01537">
    <property type="entry name" value="portal_HK97"/>
    <property type="match status" value="1"/>
</dbReference>
<dbReference type="InterPro" id="IPR006944">
    <property type="entry name" value="Phage/GTA_portal"/>
</dbReference>
<dbReference type="RefSeq" id="WP_183397760.1">
    <property type="nucleotide sequence ID" value="NZ_JACIDS010000002.1"/>
</dbReference>
<name>A0A840ANS5_9HYPH</name>
<gene>
    <name evidence="1" type="ORF">GGR25_001105</name>
</gene>
<proteinExistence type="predicted"/>
<sequence>MAAGLLARLTGEPRSPGASRASRFGRTVAGVRVTPDDAVKLAAVWACLRYLSQTVAVLPWHVMRDGERGPEVQRLHPVDWLLSKRPAREWSSFQFRETLTHWAARWGNGYAEIEPDALGRPFALWPIHPERVTPCRAEEPMQDSYGADIDAGALYYEVSNGTGPKTILELMRMFHVRGFGEGPVGVNVIDYAAESIGWARAAQLFGAAFFGNGARPGLIIKNKKALSPEALEVQREQFDEMHGGPRNAFRTAHLDLDADIEEIGFDAEKAQLIEAHQFLVEEICRWFGVPPHKVMHLLRATFSNIEHQAIEVVVDSVTPWAKRFEDEADFKLFGQNRMGLYTKMNLRGLLRGDFKSQNEGLQIARQNGVISADEWRAYLDMNRTPAGGGGEKRVMQQQYTTLERIGEVSSPSAQSNDAVAAAHLARIGAMMKETSHDEA</sequence>
<keyword evidence="2" id="KW-1185">Reference proteome</keyword>
<organism evidence="1 2">
    <name type="scientific">Kaistia hirudinis</name>
    <dbReference type="NCBI Taxonomy" id="1293440"/>
    <lineage>
        <taxon>Bacteria</taxon>
        <taxon>Pseudomonadati</taxon>
        <taxon>Pseudomonadota</taxon>
        <taxon>Alphaproteobacteria</taxon>
        <taxon>Hyphomicrobiales</taxon>
        <taxon>Kaistiaceae</taxon>
        <taxon>Kaistia</taxon>
    </lineage>
</organism>
<comment type="caution">
    <text evidence="1">The sequence shown here is derived from an EMBL/GenBank/DDBJ whole genome shotgun (WGS) entry which is preliminary data.</text>
</comment>
<evidence type="ECO:0000313" key="2">
    <source>
        <dbReference type="Proteomes" id="UP000553963"/>
    </source>
</evidence>
<accession>A0A840ANS5</accession>
<dbReference type="EMBL" id="JACIDS010000002">
    <property type="protein sequence ID" value="MBB3930066.1"/>
    <property type="molecule type" value="Genomic_DNA"/>
</dbReference>
<protein>
    <submittedName>
        <fullName evidence="1">HK97 family phage portal protein</fullName>
    </submittedName>
</protein>